<evidence type="ECO:0000313" key="2">
    <source>
        <dbReference type="EMBL" id="MPC08612.1"/>
    </source>
</evidence>
<feature type="transmembrane region" description="Helical" evidence="1">
    <location>
        <begin position="81"/>
        <end position="103"/>
    </location>
</feature>
<dbReference type="EMBL" id="VSRR010000037">
    <property type="protein sequence ID" value="MPC08612.1"/>
    <property type="molecule type" value="Genomic_DNA"/>
</dbReference>
<dbReference type="AlphaFoldDB" id="A0A5B7CG41"/>
<evidence type="ECO:0000313" key="3">
    <source>
        <dbReference type="Proteomes" id="UP000324222"/>
    </source>
</evidence>
<protein>
    <submittedName>
        <fullName evidence="2">Uncharacterized protein</fullName>
    </submittedName>
</protein>
<comment type="caution">
    <text evidence="2">The sequence shown here is derived from an EMBL/GenBank/DDBJ whole genome shotgun (WGS) entry which is preliminary data.</text>
</comment>
<reference evidence="2 3" key="1">
    <citation type="submission" date="2019-05" db="EMBL/GenBank/DDBJ databases">
        <title>Another draft genome of Portunus trituberculatus and its Hox gene families provides insights of decapod evolution.</title>
        <authorList>
            <person name="Jeong J.-H."/>
            <person name="Song I."/>
            <person name="Kim S."/>
            <person name="Choi T."/>
            <person name="Kim D."/>
            <person name="Ryu S."/>
            <person name="Kim W."/>
        </authorList>
    </citation>
    <scope>NUCLEOTIDE SEQUENCE [LARGE SCALE GENOMIC DNA]</scope>
    <source>
        <tissue evidence="2">Muscle</tissue>
    </source>
</reference>
<name>A0A5B7CG41_PORTR</name>
<accession>A0A5B7CG41</accession>
<keyword evidence="1" id="KW-0472">Membrane</keyword>
<evidence type="ECO:0000256" key="1">
    <source>
        <dbReference type="SAM" id="Phobius"/>
    </source>
</evidence>
<keyword evidence="1" id="KW-0812">Transmembrane</keyword>
<dbReference type="Proteomes" id="UP000324222">
    <property type="component" value="Unassembled WGS sequence"/>
</dbReference>
<organism evidence="2 3">
    <name type="scientific">Portunus trituberculatus</name>
    <name type="common">Swimming crab</name>
    <name type="synonym">Neptunus trituberculatus</name>
    <dbReference type="NCBI Taxonomy" id="210409"/>
    <lineage>
        <taxon>Eukaryota</taxon>
        <taxon>Metazoa</taxon>
        <taxon>Ecdysozoa</taxon>
        <taxon>Arthropoda</taxon>
        <taxon>Crustacea</taxon>
        <taxon>Multicrustacea</taxon>
        <taxon>Malacostraca</taxon>
        <taxon>Eumalacostraca</taxon>
        <taxon>Eucarida</taxon>
        <taxon>Decapoda</taxon>
        <taxon>Pleocyemata</taxon>
        <taxon>Brachyura</taxon>
        <taxon>Eubrachyura</taxon>
        <taxon>Portunoidea</taxon>
        <taxon>Portunidae</taxon>
        <taxon>Portuninae</taxon>
        <taxon>Portunus</taxon>
    </lineage>
</organism>
<proteinExistence type="predicted"/>
<keyword evidence="3" id="KW-1185">Reference proteome</keyword>
<gene>
    <name evidence="2" type="ORF">E2C01_001201</name>
</gene>
<sequence length="140" mass="14518">MIEILRQGRVCFVLITKPVLHLFQLSPELCDWINATLLNPITPSIVLLLLVEEYINQAGATDSLAAAFASLEAFFGSLPDVLVSLAALLTLVLASLAAALVSLADGDGVAAEEAGAGVAEAVARLAADSVFFTSALTTFS</sequence>
<keyword evidence="1" id="KW-1133">Transmembrane helix</keyword>